<accession>A0ABU0L4Z6</accession>
<keyword evidence="1" id="KW-0175">Coiled coil</keyword>
<name>A0ABU0L4Z6_9BACL</name>
<keyword evidence="2" id="KW-1133">Transmembrane helix</keyword>
<proteinExistence type="predicted"/>
<feature type="transmembrane region" description="Helical" evidence="2">
    <location>
        <begin position="71"/>
        <end position="95"/>
    </location>
</feature>
<dbReference type="RefSeq" id="WP_152381860.1">
    <property type="nucleotide sequence ID" value="NZ_CP045298.1"/>
</dbReference>
<reference evidence="3 4" key="1">
    <citation type="submission" date="2023-07" db="EMBL/GenBank/DDBJ databases">
        <title>Genomic Encyclopedia of Type Strains, Phase IV (KMG-IV): sequencing the most valuable type-strain genomes for metagenomic binning, comparative biology and taxonomic classification.</title>
        <authorList>
            <person name="Goeker M."/>
        </authorList>
    </citation>
    <scope>NUCLEOTIDE SEQUENCE [LARGE SCALE GENOMIC DNA]</scope>
    <source>
        <strain evidence="3 4">DSM 14914</strain>
    </source>
</reference>
<organism evidence="3 4">
    <name type="scientific">Paenibacillus brasilensis</name>
    <dbReference type="NCBI Taxonomy" id="128574"/>
    <lineage>
        <taxon>Bacteria</taxon>
        <taxon>Bacillati</taxon>
        <taxon>Bacillota</taxon>
        <taxon>Bacilli</taxon>
        <taxon>Bacillales</taxon>
        <taxon>Paenibacillaceae</taxon>
        <taxon>Paenibacillus</taxon>
    </lineage>
</organism>
<keyword evidence="2" id="KW-0812">Transmembrane</keyword>
<sequence length="187" mass="21828">MPNWLMLQLVLLLVWIIITLISYFGGLWGSSGLIGRKKIFQFLMFRFLPSAWLISSLFIGLFLVVKVPKQLTNFSVLMTIVLPMVALLTILFSLANENRKLKQKQREEKDKMELKRSECQEWLRSISFINSKDVTLKLYLSNNKATGRMIITNVTKEQNEIIRKEYLESLPNEIFLEIITENNGLFH</sequence>
<evidence type="ECO:0000313" key="3">
    <source>
        <dbReference type="EMBL" id="MDQ0496378.1"/>
    </source>
</evidence>
<feature type="transmembrane region" description="Helical" evidence="2">
    <location>
        <begin position="6"/>
        <end position="30"/>
    </location>
</feature>
<evidence type="ECO:0000256" key="2">
    <source>
        <dbReference type="SAM" id="Phobius"/>
    </source>
</evidence>
<dbReference type="Proteomes" id="UP001242811">
    <property type="component" value="Unassembled WGS sequence"/>
</dbReference>
<feature type="coiled-coil region" evidence="1">
    <location>
        <begin position="91"/>
        <end position="118"/>
    </location>
</feature>
<evidence type="ECO:0000313" key="4">
    <source>
        <dbReference type="Proteomes" id="UP001242811"/>
    </source>
</evidence>
<comment type="caution">
    <text evidence="3">The sequence shown here is derived from an EMBL/GenBank/DDBJ whole genome shotgun (WGS) entry which is preliminary data.</text>
</comment>
<gene>
    <name evidence="3" type="ORF">QOZ95_004568</name>
</gene>
<keyword evidence="2" id="KW-0472">Membrane</keyword>
<dbReference type="EMBL" id="JAUSWA010000035">
    <property type="protein sequence ID" value="MDQ0496378.1"/>
    <property type="molecule type" value="Genomic_DNA"/>
</dbReference>
<feature type="transmembrane region" description="Helical" evidence="2">
    <location>
        <begin position="42"/>
        <end position="65"/>
    </location>
</feature>
<evidence type="ECO:0000256" key="1">
    <source>
        <dbReference type="SAM" id="Coils"/>
    </source>
</evidence>
<protein>
    <submittedName>
        <fullName evidence="3">ABC-type multidrug transport system fused ATPase/permease subunit</fullName>
    </submittedName>
</protein>
<keyword evidence="4" id="KW-1185">Reference proteome</keyword>